<dbReference type="InterPro" id="IPR001763">
    <property type="entry name" value="Rhodanese-like_dom"/>
</dbReference>
<comment type="similarity">
    <text evidence="1">Belongs to the protein-tyrosine phosphatase family. Non-receptor class subfamily.</text>
</comment>
<evidence type="ECO:0000256" key="3">
    <source>
        <dbReference type="SAM" id="MobiDB-lite"/>
    </source>
</evidence>
<dbReference type="PROSITE" id="PS50206">
    <property type="entry name" value="RHODANESE_3"/>
    <property type="match status" value="1"/>
</dbReference>
<dbReference type="Gene3D" id="3.90.190.10">
    <property type="entry name" value="Protein tyrosine phosphatase superfamily"/>
    <property type="match status" value="1"/>
</dbReference>
<evidence type="ECO:0000313" key="8">
    <source>
        <dbReference type="Proteomes" id="UP000277580"/>
    </source>
</evidence>
<organism evidence="7 8">
    <name type="scientific">Morchella conica CCBAS932</name>
    <dbReference type="NCBI Taxonomy" id="1392247"/>
    <lineage>
        <taxon>Eukaryota</taxon>
        <taxon>Fungi</taxon>
        <taxon>Dikarya</taxon>
        <taxon>Ascomycota</taxon>
        <taxon>Pezizomycotina</taxon>
        <taxon>Pezizomycetes</taxon>
        <taxon>Pezizales</taxon>
        <taxon>Morchellaceae</taxon>
        <taxon>Morchella</taxon>
    </lineage>
</organism>
<keyword evidence="8" id="KW-1185">Reference proteome</keyword>
<dbReference type="STRING" id="1392247.A0A3N4LG39"/>
<feature type="region of interest" description="Disordered" evidence="3">
    <location>
        <begin position="796"/>
        <end position="818"/>
    </location>
</feature>
<feature type="region of interest" description="Disordered" evidence="3">
    <location>
        <begin position="236"/>
        <end position="256"/>
    </location>
</feature>
<dbReference type="EMBL" id="ML119107">
    <property type="protein sequence ID" value="RPB16915.1"/>
    <property type="molecule type" value="Genomic_DNA"/>
</dbReference>
<dbReference type="SMART" id="SM00194">
    <property type="entry name" value="PTPc"/>
    <property type="match status" value="1"/>
</dbReference>
<dbReference type="InterPro" id="IPR050348">
    <property type="entry name" value="Protein-Tyr_Phosphatase"/>
</dbReference>
<dbReference type="Gene3D" id="3.40.250.10">
    <property type="entry name" value="Rhodanese-like domain"/>
    <property type="match status" value="1"/>
</dbReference>
<sequence length="881" mass="96517">MSVTTSRPSPRSSLEFSINNTNSAQSHIRPQHPVPAPVQPTSHPATVPVPASVHPPAPPSGTGPKLTKVQNHNSPSSGGGGGYFGLVIDSADNQPNAKNNWSSSGSSVRSTAARSPRPVHLDNVSTLFQKQSEAIAMSLQLNRTNSMPHVNDADYASSEHFDDRSSFSPLAPGSYVNPLNVPPTPDVNSVNNDPLSSLGAMGHNANSSTRPSIFNGTYVASPVSFERGLSAFTRPNDSNLSRLSAPSSPQPPNLTLTLPNIALQRKKSHGRSATLPNPSKEGQPVFVSASTLSDLLEGKTSSLLLLDVRTYKVFAQSRITKAVNLCIPTTLLKRPSFNVTKLSETFAKEEDKERFARWKDMKYIVVYDSESQNDKDAAASAPLHTLSKFVREGWKGQAYILKGGFNEFSMKHPEKIDKSQLVGATSPKSLSLTGKFPGAQKGVGPLYCPMPTSQKTVANPFFSNIRQNMDLIGGVGEIPITLPQNMGKDTTNALPSWLRNIALDKNASKIIADKFLSLEKAEQRRMQDALNVSVVYDSPLSTTVKPHVLAGVEKGNKNRYNNIWPYDHARVKLQDYPDQECDYVNASHVSAKNSSKRYIASQAPLPTTFRDFWSMVWEQDVRVIVMLTAEEEGGQVKSHKYWESKKYGPLKLASLSEVRVSLDPSYLKASPKRRSTESHANGPPPLDSNIPFVIVRKFTLEHMSHPFSPMREITQLQYSSWPDFGAPAHPAHILGLIEHTDAVVRSSGTTDSSSSPSRRPVLVHCSAGCGRTGAFCTIDSVISMLQSQRLKQKRLLRDGGDSCSDGEGHGRMGRLGLSDSEEKNGDWLLKDDEDLISKAVADFRDQRLSMVQSLRQFVLCYETVLEWSVRQNPIDSGKRKA</sequence>
<dbReference type="InterPro" id="IPR003595">
    <property type="entry name" value="Tyr_Pase_cat"/>
</dbReference>
<dbReference type="Pfam" id="PF00102">
    <property type="entry name" value="Y_phosphatase"/>
    <property type="match status" value="1"/>
</dbReference>
<evidence type="ECO:0000259" key="5">
    <source>
        <dbReference type="PROSITE" id="PS50056"/>
    </source>
</evidence>
<feature type="region of interest" description="Disordered" evidence="3">
    <location>
        <begin position="1"/>
        <end position="117"/>
    </location>
</feature>
<feature type="compositionally biased region" description="Polar residues" evidence="3">
    <location>
        <begin position="236"/>
        <end position="245"/>
    </location>
</feature>
<dbReference type="PROSITE" id="PS50055">
    <property type="entry name" value="TYR_PHOSPHATASE_PTP"/>
    <property type="match status" value="1"/>
</dbReference>
<reference evidence="7 8" key="1">
    <citation type="journal article" date="2018" name="Nat. Ecol. Evol.">
        <title>Pezizomycetes genomes reveal the molecular basis of ectomycorrhizal truffle lifestyle.</title>
        <authorList>
            <person name="Murat C."/>
            <person name="Payen T."/>
            <person name="Noel B."/>
            <person name="Kuo A."/>
            <person name="Morin E."/>
            <person name="Chen J."/>
            <person name="Kohler A."/>
            <person name="Krizsan K."/>
            <person name="Balestrini R."/>
            <person name="Da Silva C."/>
            <person name="Montanini B."/>
            <person name="Hainaut M."/>
            <person name="Levati E."/>
            <person name="Barry K.W."/>
            <person name="Belfiori B."/>
            <person name="Cichocki N."/>
            <person name="Clum A."/>
            <person name="Dockter R.B."/>
            <person name="Fauchery L."/>
            <person name="Guy J."/>
            <person name="Iotti M."/>
            <person name="Le Tacon F."/>
            <person name="Lindquist E.A."/>
            <person name="Lipzen A."/>
            <person name="Malagnac F."/>
            <person name="Mello A."/>
            <person name="Molinier V."/>
            <person name="Miyauchi S."/>
            <person name="Poulain J."/>
            <person name="Riccioni C."/>
            <person name="Rubini A."/>
            <person name="Sitrit Y."/>
            <person name="Splivallo R."/>
            <person name="Traeger S."/>
            <person name="Wang M."/>
            <person name="Zifcakova L."/>
            <person name="Wipf D."/>
            <person name="Zambonelli A."/>
            <person name="Paolocci F."/>
            <person name="Nowrousian M."/>
            <person name="Ottonello S."/>
            <person name="Baldrian P."/>
            <person name="Spatafora J.W."/>
            <person name="Henrissat B."/>
            <person name="Nagy L.G."/>
            <person name="Aury J.M."/>
            <person name="Wincker P."/>
            <person name="Grigoriev I.V."/>
            <person name="Bonfante P."/>
            <person name="Martin F.M."/>
        </authorList>
    </citation>
    <scope>NUCLEOTIDE SEQUENCE [LARGE SCALE GENOMIC DNA]</scope>
    <source>
        <strain evidence="7 8">CCBAS932</strain>
    </source>
</reference>
<dbReference type="OrthoDB" id="6058203at2759"/>
<dbReference type="Pfam" id="PF00581">
    <property type="entry name" value="Rhodanese"/>
    <property type="match status" value="1"/>
</dbReference>
<evidence type="ECO:0000259" key="4">
    <source>
        <dbReference type="PROSITE" id="PS50055"/>
    </source>
</evidence>
<dbReference type="Proteomes" id="UP000277580">
    <property type="component" value="Unassembled WGS sequence"/>
</dbReference>
<accession>A0A3N4LG39</accession>
<dbReference type="PROSITE" id="PS50056">
    <property type="entry name" value="TYR_PHOSPHATASE_2"/>
    <property type="match status" value="1"/>
</dbReference>
<dbReference type="SUPFAM" id="SSF52821">
    <property type="entry name" value="Rhodanese/Cell cycle control phosphatase"/>
    <property type="match status" value="1"/>
</dbReference>
<dbReference type="InterPro" id="IPR029021">
    <property type="entry name" value="Prot-tyrosine_phosphatase-like"/>
</dbReference>
<dbReference type="PANTHER" id="PTHR19134">
    <property type="entry name" value="RECEPTOR-TYPE TYROSINE-PROTEIN PHOSPHATASE"/>
    <property type="match status" value="1"/>
</dbReference>
<dbReference type="PANTHER" id="PTHR19134:SF561">
    <property type="entry name" value="PROTEIN TYROSINE PHOSPHATASE 36E, ISOFORM A"/>
    <property type="match status" value="1"/>
</dbReference>
<dbReference type="PRINTS" id="PR00700">
    <property type="entry name" value="PRTYPHPHTASE"/>
</dbReference>
<dbReference type="EC" id="3.1.3.48" evidence="2"/>
<dbReference type="FunCoup" id="A0A3N4LG39">
    <property type="interactions" value="74"/>
</dbReference>
<feature type="compositionally biased region" description="Polar residues" evidence="3">
    <location>
        <begin position="91"/>
        <end position="101"/>
    </location>
</feature>
<dbReference type="InterPro" id="IPR016130">
    <property type="entry name" value="Tyr_Pase_AS"/>
</dbReference>
<feature type="compositionally biased region" description="Polar residues" evidence="3">
    <location>
        <begin position="14"/>
        <end position="28"/>
    </location>
</feature>
<feature type="compositionally biased region" description="Low complexity" evidence="3">
    <location>
        <begin position="42"/>
        <end position="52"/>
    </location>
</feature>
<dbReference type="CDD" id="cd01446">
    <property type="entry name" value="DSP_MapKP"/>
    <property type="match status" value="1"/>
</dbReference>
<name>A0A3N4LG39_9PEZI</name>
<dbReference type="InterPro" id="IPR036873">
    <property type="entry name" value="Rhodanese-like_dom_sf"/>
</dbReference>
<dbReference type="SMART" id="SM00404">
    <property type="entry name" value="PTPc_motif"/>
    <property type="match status" value="1"/>
</dbReference>
<dbReference type="GO" id="GO:0004725">
    <property type="term" value="F:protein tyrosine phosphatase activity"/>
    <property type="evidence" value="ECO:0007669"/>
    <property type="project" value="UniProtKB-EC"/>
</dbReference>
<dbReference type="CDD" id="cd18533">
    <property type="entry name" value="PTP_fungal"/>
    <property type="match status" value="1"/>
</dbReference>
<evidence type="ECO:0000259" key="6">
    <source>
        <dbReference type="PROSITE" id="PS50206"/>
    </source>
</evidence>
<feature type="compositionally biased region" description="Low complexity" evidence="3">
    <location>
        <begin position="1"/>
        <end position="13"/>
    </location>
</feature>
<dbReference type="InParanoid" id="A0A3N4LG39"/>
<evidence type="ECO:0000256" key="2">
    <source>
        <dbReference type="ARBA" id="ARBA00013064"/>
    </source>
</evidence>
<feature type="domain" description="Tyrosine specific protein phosphatases" evidence="5">
    <location>
        <begin position="734"/>
        <end position="858"/>
    </location>
</feature>
<dbReference type="InterPro" id="IPR000242">
    <property type="entry name" value="PTP_cat"/>
</dbReference>
<evidence type="ECO:0000313" key="7">
    <source>
        <dbReference type="EMBL" id="RPB16915.1"/>
    </source>
</evidence>
<evidence type="ECO:0000256" key="1">
    <source>
        <dbReference type="ARBA" id="ARBA00009649"/>
    </source>
</evidence>
<dbReference type="AlphaFoldDB" id="A0A3N4LG39"/>
<gene>
    <name evidence="7" type="ORF">P167DRAFT_516182</name>
</gene>
<dbReference type="PROSITE" id="PS00383">
    <property type="entry name" value="TYR_PHOSPHATASE_1"/>
    <property type="match status" value="1"/>
</dbReference>
<protein>
    <recommendedName>
        <fullName evidence="2">protein-tyrosine-phosphatase</fullName>
        <ecNumber evidence="2">3.1.3.48</ecNumber>
    </recommendedName>
</protein>
<feature type="compositionally biased region" description="Low complexity" evidence="3">
    <location>
        <begin position="102"/>
        <end position="115"/>
    </location>
</feature>
<dbReference type="SUPFAM" id="SSF52799">
    <property type="entry name" value="(Phosphotyrosine protein) phosphatases II"/>
    <property type="match status" value="1"/>
</dbReference>
<proteinExistence type="inferred from homology"/>
<feature type="domain" description="Rhodanese" evidence="6">
    <location>
        <begin position="299"/>
        <end position="417"/>
    </location>
</feature>
<feature type="compositionally biased region" description="Basic and acidic residues" evidence="3">
    <location>
        <begin position="796"/>
        <end position="810"/>
    </location>
</feature>
<dbReference type="SMART" id="SM00450">
    <property type="entry name" value="RHOD"/>
    <property type="match status" value="1"/>
</dbReference>
<feature type="domain" description="Tyrosine-protein phosphatase" evidence="4">
    <location>
        <begin position="556"/>
        <end position="867"/>
    </location>
</feature>
<feature type="region of interest" description="Disordered" evidence="3">
    <location>
        <begin position="666"/>
        <end position="685"/>
    </location>
</feature>
<dbReference type="InterPro" id="IPR000387">
    <property type="entry name" value="Tyr_Pase_dom"/>
</dbReference>